<dbReference type="InterPro" id="IPR036866">
    <property type="entry name" value="RibonucZ/Hydroxyglut_hydro"/>
</dbReference>
<dbReference type="OrthoDB" id="9802248at2"/>
<keyword evidence="3" id="KW-0378">Hydrolase</keyword>
<sequence length="207" mass="23243">MIQVRQIVTGTIEENCYIVYKDNKALIIDPGDETSKIKNEIEELEVQPIAILLTHAHFDHIGSLEDIRVDYDIPVYISPEEKDWLGDPIANLSFNNPFTVTANPAEQLFAPVQKLTIDEFTFEVVPTPGHSPGSVSFIFHENHFVISGDALFRGSVGRTDLPGSQPEVLLDGIRKYLFSLPDDYTVYPGHGRDTTIGNEKHTNPYFN</sequence>
<keyword evidence="2" id="KW-0479">Metal-binding</keyword>
<evidence type="ECO:0000313" key="6">
    <source>
        <dbReference type="EMBL" id="SFK04111.1"/>
    </source>
</evidence>
<keyword evidence="4" id="KW-0862">Zinc</keyword>
<accession>A0A1I3WCB5</accession>
<dbReference type="Gene3D" id="3.60.15.10">
    <property type="entry name" value="Ribonuclease Z/Hydroxyacylglutathione hydrolase-like"/>
    <property type="match status" value="1"/>
</dbReference>
<dbReference type="EMBL" id="FOSJ01000007">
    <property type="protein sequence ID" value="SFK04111.1"/>
    <property type="molecule type" value="Genomic_DNA"/>
</dbReference>
<dbReference type="Proteomes" id="UP000199589">
    <property type="component" value="Unassembled WGS sequence"/>
</dbReference>
<dbReference type="GO" id="GO:0046872">
    <property type="term" value="F:metal ion binding"/>
    <property type="evidence" value="ECO:0007669"/>
    <property type="project" value="UniProtKB-KW"/>
</dbReference>
<dbReference type="CDD" id="cd06262">
    <property type="entry name" value="metallo-hydrolase-like_MBL-fold"/>
    <property type="match status" value="1"/>
</dbReference>
<dbReference type="InterPro" id="IPR001279">
    <property type="entry name" value="Metallo-B-lactamas"/>
</dbReference>
<reference evidence="7" key="1">
    <citation type="submission" date="2016-10" db="EMBL/GenBank/DDBJ databases">
        <authorList>
            <person name="Varghese N."/>
            <person name="Submissions S."/>
        </authorList>
    </citation>
    <scope>NUCLEOTIDE SEQUENCE [LARGE SCALE GENOMIC DNA]</scope>
    <source>
        <strain evidence="7">DSM 16108</strain>
    </source>
</reference>
<dbReference type="InterPro" id="IPR051453">
    <property type="entry name" value="MBL_Glyoxalase_II"/>
</dbReference>
<dbReference type="GO" id="GO:0016787">
    <property type="term" value="F:hydrolase activity"/>
    <property type="evidence" value="ECO:0007669"/>
    <property type="project" value="UniProtKB-KW"/>
</dbReference>
<evidence type="ECO:0000259" key="5">
    <source>
        <dbReference type="SMART" id="SM00849"/>
    </source>
</evidence>
<dbReference type="Pfam" id="PF00753">
    <property type="entry name" value="Lactamase_B"/>
    <property type="match status" value="1"/>
</dbReference>
<evidence type="ECO:0000256" key="1">
    <source>
        <dbReference type="ARBA" id="ARBA00001947"/>
    </source>
</evidence>
<dbReference type="SUPFAM" id="SSF56281">
    <property type="entry name" value="Metallo-hydrolase/oxidoreductase"/>
    <property type="match status" value="1"/>
</dbReference>
<organism evidence="6 7">
    <name type="scientific">Marinilactibacillus piezotolerans</name>
    <dbReference type="NCBI Taxonomy" id="258723"/>
    <lineage>
        <taxon>Bacteria</taxon>
        <taxon>Bacillati</taxon>
        <taxon>Bacillota</taxon>
        <taxon>Bacilli</taxon>
        <taxon>Lactobacillales</taxon>
        <taxon>Carnobacteriaceae</taxon>
        <taxon>Marinilactibacillus</taxon>
    </lineage>
</organism>
<dbReference type="AlphaFoldDB" id="A0A1I3WCB5"/>
<evidence type="ECO:0000256" key="4">
    <source>
        <dbReference type="ARBA" id="ARBA00022833"/>
    </source>
</evidence>
<evidence type="ECO:0000256" key="3">
    <source>
        <dbReference type="ARBA" id="ARBA00022801"/>
    </source>
</evidence>
<dbReference type="PANTHER" id="PTHR46233">
    <property type="entry name" value="HYDROXYACYLGLUTATHIONE HYDROLASE GLOC"/>
    <property type="match status" value="1"/>
</dbReference>
<proteinExistence type="predicted"/>
<feature type="domain" description="Metallo-beta-lactamase" evidence="5">
    <location>
        <begin position="13"/>
        <end position="190"/>
    </location>
</feature>
<comment type="cofactor">
    <cofactor evidence="1">
        <name>Zn(2+)</name>
        <dbReference type="ChEBI" id="CHEBI:29105"/>
    </cofactor>
</comment>
<keyword evidence="7" id="KW-1185">Reference proteome</keyword>
<evidence type="ECO:0000313" key="7">
    <source>
        <dbReference type="Proteomes" id="UP000199589"/>
    </source>
</evidence>
<dbReference type="PANTHER" id="PTHR46233:SF3">
    <property type="entry name" value="HYDROXYACYLGLUTATHIONE HYDROLASE GLOC"/>
    <property type="match status" value="1"/>
</dbReference>
<gene>
    <name evidence="6" type="ORF">SAMN04488569_100732</name>
</gene>
<name>A0A1I3WCB5_9LACT</name>
<dbReference type="SMART" id="SM00849">
    <property type="entry name" value="Lactamase_B"/>
    <property type="match status" value="1"/>
</dbReference>
<protein>
    <submittedName>
        <fullName evidence="6">Glyoxylase, beta-lactamase superfamily II</fullName>
    </submittedName>
</protein>
<evidence type="ECO:0000256" key="2">
    <source>
        <dbReference type="ARBA" id="ARBA00022723"/>
    </source>
</evidence>